<organism evidence="1 2">
    <name type="scientific">Massarina eburnea CBS 473.64</name>
    <dbReference type="NCBI Taxonomy" id="1395130"/>
    <lineage>
        <taxon>Eukaryota</taxon>
        <taxon>Fungi</taxon>
        <taxon>Dikarya</taxon>
        <taxon>Ascomycota</taxon>
        <taxon>Pezizomycotina</taxon>
        <taxon>Dothideomycetes</taxon>
        <taxon>Pleosporomycetidae</taxon>
        <taxon>Pleosporales</taxon>
        <taxon>Massarineae</taxon>
        <taxon>Massarinaceae</taxon>
        <taxon>Massarina</taxon>
    </lineage>
</organism>
<reference evidence="1" key="1">
    <citation type="journal article" date="2020" name="Stud. Mycol.">
        <title>101 Dothideomycetes genomes: a test case for predicting lifestyles and emergence of pathogens.</title>
        <authorList>
            <person name="Haridas S."/>
            <person name="Albert R."/>
            <person name="Binder M."/>
            <person name="Bloem J."/>
            <person name="Labutti K."/>
            <person name="Salamov A."/>
            <person name="Andreopoulos B."/>
            <person name="Baker S."/>
            <person name="Barry K."/>
            <person name="Bills G."/>
            <person name="Bluhm B."/>
            <person name="Cannon C."/>
            <person name="Castanera R."/>
            <person name="Culley D."/>
            <person name="Daum C."/>
            <person name="Ezra D."/>
            <person name="Gonzalez J."/>
            <person name="Henrissat B."/>
            <person name="Kuo A."/>
            <person name="Liang C."/>
            <person name="Lipzen A."/>
            <person name="Lutzoni F."/>
            <person name="Magnuson J."/>
            <person name="Mondo S."/>
            <person name="Nolan M."/>
            <person name="Ohm R."/>
            <person name="Pangilinan J."/>
            <person name="Park H.-J."/>
            <person name="Ramirez L."/>
            <person name="Alfaro M."/>
            <person name="Sun H."/>
            <person name="Tritt A."/>
            <person name="Yoshinaga Y."/>
            <person name="Zwiers L.-H."/>
            <person name="Turgeon B."/>
            <person name="Goodwin S."/>
            <person name="Spatafora J."/>
            <person name="Crous P."/>
            <person name="Grigoriev I."/>
        </authorList>
    </citation>
    <scope>NUCLEOTIDE SEQUENCE</scope>
    <source>
        <strain evidence="1">CBS 473.64</strain>
    </source>
</reference>
<evidence type="ECO:0000313" key="1">
    <source>
        <dbReference type="EMBL" id="KAF2640349.1"/>
    </source>
</evidence>
<evidence type="ECO:0000313" key="2">
    <source>
        <dbReference type="Proteomes" id="UP000799753"/>
    </source>
</evidence>
<dbReference type="InterPro" id="IPR038883">
    <property type="entry name" value="AN11006-like"/>
</dbReference>
<keyword evidence="2" id="KW-1185">Reference proteome</keyword>
<dbReference type="PANTHER" id="PTHR42085:SF1">
    <property type="entry name" value="F-BOX DOMAIN-CONTAINING PROTEIN"/>
    <property type="match status" value="1"/>
</dbReference>
<proteinExistence type="predicted"/>
<dbReference type="PANTHER" id="PTHR42085">
    <property type="entry name" value="F-BOX DOMAIN-CONTAINING PROTEIN"/>
    <property type="match status" value="1"/>
</dbReference>
<sequence length="297" mass="34426">MSTSDPSVPSPDGTCHLLRIPGELRNRIYKYALTEPHGIGYVEDNSSESRLVCLTKIKTEDTRTINRNIVMIERTSFLRKHPVRQVVANQIQFVNRAFRQETRGLGLKFNVITFFPTLENYAIGVLARFLATCPSEKKDWLRAIVVDRFKQGTSSKSRLKSDQNVIFDFCRTHDKVKVELPVVTLQKNHDNIFLETCAVMRLLRNEDHLVSKLPYISYYHLSIHQFMDTSYTKLIKKIFVGDVPRNVQLYPWGIFDEEYIRIGFHFSGYGGIKAQAGNDDWESAWIKALREVWENGF</sequence>
<dbReference type="Proteomes" id="UP000799753">
    <property type="component" value="Unassembled WGS sequence"/>
</dbReference>
<dbReference type="AlphaFoldDB" id="A0A6A6RXQ7"/>
<dbReference type="EMBL" id="MU006785">
    <property type="protein sequence ID" value="KAF2640349.1"/>
    <property type="molecule type" value="Genomic_DNA"/>
</dbReference>
<accession>A0A6A6RXQ7</accession>
<name>A0A6A6RXQ7_9PLEO</name>
<dbReference type="OrthoDB" id="4790878at2759"/>
<protein>
    <submittedName>
        <fullName evidence="1">Uncharacterized protein</fullName>
    </submittedName>
</protein>
<gene>
    <name evidence="1" type="ORF">P280DRAFT_550121</name>
</gene>